<evidence type="ECO:0000313" key="11">
    <source>
        <dbReference type="Proteomes" id="UP000058925"/>
    </source>
</evidence>
<organism evidence="10 11">
    <name type="scientific">Candidatus Nitrosocosmicus oleophilus</name>
    <dbReference type="NCBI Taxonomy" id="1353260"/>
    <lineage>
        <taxon>Archaea</taxon>
        <taxon>Nitrososphaerota</taxon>
        <taxon>Nitrososphaeria</taxon>
        <taxon>Nitrososphaerales</taxon>
        <taxon>Nitrososphaeraceae</taxon>
        <taxon>Candidatus Nitrosocosmicus</taxon>
    </lineage>
</organism>
<dbReference type="InterPro" id="IPR026669">
    <property type="entry name" value="Arsenite_MeTrfase-like"/>
</dbReference>
<evidence type="ECO:0000256" key="5">
    <source>
        <dbReference type="ARBA" id="ARBA00034545"/>
    </source>
</evidence>
<dbReference type="GO" id="GO:0030791">
    <property type="term" value="F:arsenite methyltransferase activity"/>
    <property type="evidence" value="ECO:0007669"/>
    <property type="project" value="UniProtKB-EC"/>
</dbReference>
<dbReference type="PANTHER" id="PTHR43675:SF8">
    <property type="entry name" value="ARSENITE METHYLTRANSFERASE"/>
    <property type="match status" value="1"/>
</dbReference>
<dbReference type="Gene3D" id="3.40.50.150">
    <property type="entry name" value="Vaccinia Virus protein VP39"/>
    <property type="match status" value="1"/>
</dbReference>
<accession>A0A654LYA8</accession>
<name>A0A654LYA8_9ARCH</name>
<comment type="catalytic activity">
    <reaction evidence="8">
        <text>arsenic triglutathione + 3 [thioredoxin]-dithiol + 3 S-adenosyl-L-methionine = trimethylarsine + 3 [thioredoxin]-disulfide + 3 glutathione + 3 S-adenosyl-L-homocysteine + 3 H(+)</text>
        <dbReference type="Rhea" id="RHEA:69432"/>
        <dbReference type="Rhea" id="RHEA-COMP:10698"/>
        <dbReference type="Rhea" id="RHEA-COMP:10700"/>
        <dbReference type="ChEBI" id="CHEBI:15378"/>
        <dbReference type="ChEBI" id="CHEBI:27130"/>
        <dbReference type="ChEBI" id="CHEBI:29950"/>
        <dbReference type="ChEBI" id="CHEBI:50058"/>
        <dbReference type="ChEBI" id="CHEBI:57856"/>
        <dbReference type="ChEBI" id="CHEBI:57925"/>
        <dbReference type="ChEBI" id="CHEBI:59789"/>
        <dbReference type="ChEBI" id="CHEBI:183640"/>
        <dbReference type="EC" id="2.1.1.137"/>
    </reaction>
</comment>
<dbReference type="EMBL" id="CP012850">
    <property type="protein sequence ID" value="ALI36205.1"/>
    <property type="molecule type" value="Genomic_DNA"/>
</dbReference>
<keyword evidence="11" id="KW-1185">Reference proteome</keyword>
<dbReference type="InterPro" id="IPR025714">
    <property type="entry name" value="Methyltranfer_dom"/>
</dbReference>
<evidence type="ECO:0000256" key="1">
    <source>
        <dbReference type="ARBA" id="ARBA00022679"/>
    </source>
</evidence>
<comment type="catalytic activity">
    <reaction evidence="7">
        <text>arsenic triglutathione + 2 [thioredoxin]-dithiol + 2 S-adenosyl-L-methionine + H2O = dimethylarsinous acid + 2 [thioredoxin]-disulfide + 3 glutathione + 2 S-adenosyl-L-homocysteine + 2 H(+)</text>
        <dbReference type="Rhea" id="RHEA:69464"/>
        <dbReference type="Rhea" id="RHEA-COMP:10698"/>
        <dbReference type="Rhea" id="RHEA-COMP:10700"/>
        <dbReference type="ChEBI" id="CHEBI:15377"/>
        <dbReference type="ChEBI" id="CHEBI:15378"/>
        <dbReference type="ChEBI" id="CHEBI:23808"/>
        <dbReference type="ChEBI" id="CHEBI:29950"/>
        <dbReference type="ChEBI" id="CHEBI:50058"/>
        <dbReference type="ChEBI" id="CHEBI:57856"/>
        <dbReference type="ChEBI" id="CHEBI:57925"/>
        <dbReference type="ChEBI" id="CHEBI:59789"/>
        <dbReference type="ChEBI" id="CHEBI:183640"/>
        <dbReference type="EC" id="2.1.1.137"/>
    </reaction>
</comment>
<evidence type="ECO:0000256" key="8">
    <source>
        <dbReference type="ARBA" id="ARBA00048428"/>
    </source>
</evidence>
<dbReference type="KEGG" id="taa:NMY3_02003"/>
<dbReference type="Proteomes" id="UP000058925">
    <property type="component" value="Chromosome"/>
</dbReference>
<comment type="similarity">
    <text evidence="3">Belongs to the methyltransferase superfamily. Arsenite methyltransferase family.</text>
</comment>
<keyword evidence="2" id="KW-0949">S-adenosyl-L-methionine</keyword>
<keyword evidence="1 10" id="KW-0808">Transferase</keyword>
<dbReference type="EC" id="2.1.1.137" evidence="4"/>
<evidence type="ECO:0000256" key="6">
    <source>
        <dbReference type="ARBA" id="ARBA00047941"/>
    </source>
</evidence>
<dbReference type="PANTHER" id="PTHR43675">
    <property type="entry name" value="ARSENITE METHYLTRANSFERASE"/>
    <property type="match status" value="1"/>
</dbReference>
<reference evidence="11" key="1">
    <citation type="submission" date="2015-10" db="EMBL/GenBank/DDBJ databases">
        <title>Niche specialization of a soil ammonia-oxidizing archaeon, Candidatus Nitrosocosmicus oleophilus.</title>
        <authorList>
            <person name="Jung M.-Y."/>
            <person name="Rhee S.-K."/>
        </authorList>
    </citation>
    <scope>NUCLEOTIDE SEQUENCE [LARGE SCALE GENOMIC DNA]</scope>
    <source>
        <strain evidence="11">MY3</strain>
    </source>
</reference>
<sequence>MDKQLQLKEKIKEQYGNIALDGNSNSCCMPSSDCCGTSGIIFSPFTSSKEVGYESDKLNSIPESSVLGVGCGNPTRFADLKEGNIVVDLGSGAGIDVFLAANIVKESGRVIGIDMTENMLYKARENAEKHGYKNVEFRQGDIEQRIPVEDNSVDVVISNCVINLTTNKENTFKEIHRILKSEGKGRMIISDLVTSREMDLDSINTDNWCSCIDGALTKKNYIDSIAKAGFTRIEILDEKLYMELDEDKDKVNQQKRQITSISVKAVKV</sequence>
<dbReference type="Pfam" id="PF13847">
    <property type="entry name" value="Methyltransf_31"/>
    <property type="match status" value="1"/>
</dbReference>
<dbReference type="SUPFAM" id="SSF53335">
    <property type="entry name" value="S-adenosyl-L-methionine-dependent methyltransferases"/>
    <property type="match status" value="1"/>
</dbReference>
<dbReference type="AlphaFoldDB" id="A0A654LYA8"/>
<evidence type="ECO:0000313" key="10">
    <source>
        <dbReference type="EMBL" id="ALI36205.1"/>
    </source>
</evidence>
<protein>
    <recommendedName>
        <fullName evidence="5">Arsenite methyltransferase</fullName>
        <ecNumber evidence="4">2.1.1.137</ecNumber>
    </recommendedName>
</protein>
<evidence type="ECO:0000259" key="9">
    <source>
        <dbReference type="Pfam" id="PF13847"/>
    </source>
</evidence>
<dbReference type="NCBIfam" id="NF008823">
    <property type="entry name" value="PRK11873.1"/>
    <property type="match status" value="1"/>
</dbReference>
<keyword evidence="10" id="KW-0489">Methyltransferase</keyword>
<evidence type="ECO:0000256" key="7">
    <source>
        <dbReference type="ARBA" id="ARBA00047943"/>
    </source>
</evidence>
<evidence type="ECO:0000256" key="4">
    <source>
        <dbReference type="ARBA" id="ARBA00034521"/>
    </source>
</evidence>
<dbReference type="GeneID" id="60421986"/>
<dbReference type="OrthoDB" id="57427at2157"/>
<dbReference type="CDD" id="cd02440">
    <property type="entry name" value="AdoMet_MTases"/>
    <property type="match status" value="1"/>
</dbReference>
<dbReference type="GO" id="GO:0032259">
    <property type="term" value="P:methylation"/>
    <property type="evidence" value="ECO:0007669"/>
    <property type="project" value="UniProtKB-KW"/>
</dbReference>
<gene>
    <name evidence="10" type="primary">ycgJ_2</name>
    <name evidence="10" type="ORF">NMY3_02003</name>
</gene>
<dbReference type="RefSeq" id="WP_196815518.1">
    <property type="nucleotide sequence ID" value="NZ_CP012850.1"/>
</dbReference>
<evidence type="ECO:0000256" key="3">
    <source>
        <dbReference type="ARBA" id="ARBA00034487"/>
    </source>
</evidence>
<comment type="catalytic activity">
    <reaction evidence="6">
        <text>arsenic triglutathione + [thioredoxin]-dithiol + S-adenosyl-L-methionine + 2 H2O = methylarsonous acid + [thioredoxin]-disulfide + 3 glutathione + S-adenosyl-L-homocysteine + H(+)</text>
        <dbReference type="Rhea" id="RHEA:69460"/>
        <dbReference type="Rhea" id="RHEA-COMP:10698"/>
        <dbReference type="Rhea" id="RHEA-COMP:10700"/>
        <dbReference type="ChEBI" id="CHEBI:15377"/>
        <dbReference type="ChEBI" id="CHEBI:15378"/>
        <dbReference type="ChEBI" id="CHEBI:17826"/>
        <dbReference type="ChEBI" id="CHEBI:29950"/>
        <dbReference type="ChEBI" id="CHEBI:50058"/>
        <dbReference type="ChEBI" id="CHEBI:57856"/>
        <dbReference type="ChEBI" id="CHEBI:57925"/>
        <dbReference type="ChEBI" id="CHEBI:59789"/>
        <dbReference type="ChEBI" id="CHEBI:183640"/>
        <dbReference type="EC" id="2.1.1.137"/>
    </reaction>
</comment>
<proteinExistence type="inferred from homology"/>
<feature type="domain" description="Methyltransferase" evidence="9">
    <location>
        <begin position="81"/>
        <end position="228"/>
    </location>
</feature>
<dbReference type="InterPro" id="IPR029063">
    <property type="entry name" value="SAM-dependent_MTases_sf"/>
</dbReference>
<evidence type="ECO:0000256" key="2">
    <source>
        <dbReference type="ARBA" id="ARBA00022691"/>
    </source>
</evidence>